<evidence type="ECO:0000256" key="1">
    <source>
        <dbReference type="SAM" id="MobiDB-lite"/>
    </source>
</evidence>
<gene>
    <name evidence="2" type="ORF">BBLFYP81_00383</name>
    <name evidence="3" type="ORF">PUW55_08285</name>
</gene>
<dbReference type="AlphaFoldDB" id="A0A6N2RI10"/>
<proteinExistence type="predicted"/>
<dbReference type="RefSeq" id="WP_236716517.1">
    <property type="nucleotide sequence ID" value="NZ_BCXS01000012.1"/>
</dbReference>
<reference evidence="3" key="2">
    <citation type="submission" date="2023-02" db="EMBL/GenBank/DDBJ databases">
        <authorList>
            <person name="Whidbey C."/>
        </authorList>
    </citation>
    <scope>NUCLEOTIDE SEQUENCE</scope>
    <source>
        <strain evidence="3">VSI11</strain>
    </source>
</reference>
<evidence type="ECO:0000313" key="3">
    <source>
        <dbReference type="EMBL" id="WEB54197.1"/>
    </source>
</evidence>
<reference evidence="2" key="1">
    <citation type="submission" date="2019-11" db="EMBL/GenBank/DDBJ databases">
        <authorList>
            <person name="Feng L."/>
        </authorList>
    </citation>
    <scope>NUCLEOTIDE SEQUENCE</scope>
    <source>
        <strain evidence="2">BbreveLFYP81</strain>
    </source>
</reference>
<evidence type="ECO:0000313" key="2">
    <source>
        <dbReference type="EMBL" id="VYS79889.1"/>
    </source>
</evidence>
<dbReference type="EMBL" id="CACRSN010000005">
    <property type="protein sequence ID" value="VYS79889.1"/>
    <property type="molecule type" value="Genomic_DNA"/>
</dbReference>
<accession>A0A6N2RI10</accession>
<protein>
    <submittedName>
        <fullName evidence="2">Uncharacterized protein</fullName>
    </submittedName>
</protein>
<dbReference type="Proteomes" id="UP001219009">
    <property type="component" value="Chromosome"/>
</dbReference>
<dbReference type="EMBL" id="CP118083">
    <property type="protein sequence ID" value="WEB54197.1"/>
    <property type="molecule type" value="Genomic_DNA"/>
</dbReference>
<feature type="region of interest" description="Disordered" evidence="1">
    <location>
        <begin position="101"/>
        <end position="125"/>
    </location>
</feature>
<sequence>MPTNITQKNKTLHEIIDWCTDLANKLRDAPDGDFYANINANLIKADTLAMVIRHILEKESEEAKPRHDEPKTMYSHERLEHERRKAWSEGYAAGWKDQECDFPQYTSENPYKHLLRKQQGREAGR</sequence>
<organism evidence="2">
    <name type="scientific">Bifidobacterium breve</name>
    <dbReference type="NCBI Taxonomy" id="1685"/>
    <lineage>
        <taxon>Bacteria</taxon>
        <taxon>Bacillati</taxon>
        <taxon>Actinomycetota</taxon>
        <taxon>Actinomycetes</taxon>
        <taxon>Bifidobacteriales</taxon>
        <taxon>Bifidobacteriaceae</taxon>
        <taxon>Bifidobacterium</taxon>
    </lineage>
</organism>
<name>A0A6N2RI10_BIFBR</name>